<dbReference type="EMBL" id="JAPVOI010000004">
    <property type="protein sequence ID" value="MCZ4092370.1"/>
    <property type="molecule type" value="Genomic_DNA"/>
</dbReference>
<dbReference type="InterPro" id="IPR053802">
    <property type="entry name" value="DUF6950"/>
</dbReference>
<organism evidence="2 3">
    <name type="scientific">Sinorhizobium psoraleae</name>
    <dbReference type="NCBI Taxonomy" id="520838"/>
    <lineage>
        <taxon>Bacteria</taxon>
        <taxon>Pseudomonadati</taxon>
        <taxon>Pseudomonadota</taxon>
        <taxon>Alphaproteobacteria</taxon>
        <taxon>Hyphomicrobiales</taxon>
        <taxon>Rhizobiaceae</taxon>
        <taxon>Sinorhizobium/Ensifer group</taxon>
        <taxon>Sinorhizobium</taxon>
    </lineage>
</organism>
<proteinExistence type="predicted"/>
<accession>A0ABT4KKQ8</accession>
<feature type="domain" description="DUF6950" evidence="1">
    <location>
        <begin position="2"/>
        <end position="131"/>
    </location>
</feature>
<dbReference type="RefSeq" id="WP_269282691.1">
    <property type="nucleotide sequence ID" value="NZ_JAPVOI010000004.1"/>
</dbReference>
<dbReference type="Pfam" id="PF22262">
    <property type="entry name" value="DUF6950"/>
    <property type="match status" value="1"/>
</dbReference>
<evidence type="ECO:0000259" key="1">
    <source>
        <dbReference type="Pfam" id="PF22262"/>
    </source>
</evidence>
<sequence>MEETLARFIAANSALPWTPGGAVDCCLALAEWAIWLGYPDPASHLRGAYEPGQGQLDILAKYGGALPLVASCAAAIGGTPVTAPEIGNIAVVGSAHNPLRQFGVIHDGRCWLTRTPTGWTTVSAKALGIWKI</sequence>
<keyword evidence="3" id="KW-1185">Reference proteome</keyword>
<protein>
    <recommendedName>
        <fullName evidence="1">DUF6950 domain-containing protein</fullName>
    </recommendedName>
</protein>
<name>A0ABT4KKQ8_9HYPH</name>
<evidence type="ECO:0000313" key="3">
    <source>
        <dbReference type="Proteomes" id="UP001079430"/>
    </source>
</evidence>
<comment type="caution">
    <text evidence="2">The sequence shown here is derived from an EMBL/GenBank/DDBJ whole genome shotgun (WGS) entry which is preliminary data.</text>
</comment>
<evidence type="ECO:0000313" key="2">
    <source>
        <dbReference type="EMBL" id="MCZ4092370.1"/>
    </source>
</evidence>
<gene>
    <name evidence="2" type="ORF">O3W52_20555</name>
</gene>
<dbReference type="Proteomes" id="UP001079430">
    <property type="component" value="Unassembled WGS sequence"/>
</dbReference>
<reference evidence="2" key="1">
    <citation type="submission" date="2022-10" db="EMBL/GenBank/DDBJ databases">
        <title>Whole genome sequencing of three plant growth promoting bacteria isolated from Vachellia tortilis subsp. raddiana in Morocco.</title>
        <authorList>
            <person name="Hnini M."/>
            <person name="Zouagui R."/>
            <person name="Zouagui H."/>
            <person name="Chemao Elfihri M.-W."/>
            <person name="Ibrahimi A."/>
            <person name="Sbabou L."/>
            <person name="Aurag J."/>
        </authorList>
    </citation>
    <scope>NUCLEOTIDE SEQUENCE</scope>
    <source>
        <strain evidence="2">LMR678</strain>
    </source>
</reference>